<dbReference type="GeneID" id="92374339"/>
<reference evidence="1" key="1">
    <citation type="submission" date="2016-09" db="EMBL/GenBank/DDBJ databases">
        <authorList>
            <person name="Hebert L."/>
            <person name="Moumen B."/>
        </authorList>
    </citation>
    <scope>NUCLEOTIDE SEQUENCE [LARGE SCALE GENOMIC DNA]</scope>
    <source>
        <strain evidence="1">OVI</strain>
    </source>
</reference>
<dbReference type="Gene3D" id="1.10.10.10">
    <property type="entry name" value="Winged helix-like DNA-binding domain superfamily/Winged helix DNA-binding domain"/>
    <property type="match status" value="1"/>
</dbReference>
<dbReference type="InterPro" id="IPR036217">
    <property type="entry name" value="MethylDNA_cys_MeTrfase_DNAb"/>
</dbReference>
<gene>
    <name evidence="1" type="ORF">TEOVI_000039900</name>
</gene>
<name>A0A1G4I5D0_TRYEQ</name>
<sequence length="215" mass="24834">MVFCVFSCDVVRCTVFVYRLLWRKRCILLFVGESGAVLCCYREGSRFDLNEWLRKVCPNAALMEVPFPQLHENAGAEEGGVPHIPHERTALLVWRYFNYPLAPSGDSHEVLKKRRREINNILRSIPLHMPPDAFNYGEVWREVIKIEAGTQKEYRYFCRKFQVGVAERALRDNCFFGLVPVHRIAGVKPSLLGFAQILDDKLALLRHERGIMVAI</sequence>
<comment type="caution">
    <text evidence="1">The sequence shown here is derived from an EMBL/GenBank/DDBJ whole genome shotgun (WGS) entry which is preliminary data.</text>
</comment>
<dbReference type="Proteomes" id="UP000195570">
    <property type="component" value="Unassembled WGS sequence"/>
</dbReference>
<evidence type="ECO:0000313" key="2">
    <source>
        <dbReference type="Proteomes" id="UP000195570"/>
    </source>
</evidence>
<dbReference type="RefSeq" id="XP_067078471.1">
    <property type="nucleotide sequence ID" value="XM_067222370.1"/>
</dbReference>
<dbReference type="InterPro" id="IPR036388">
    <property type="entry name" value="WH-like_DNA-bd_sf"/>
</dbReference>
<protein>
    <submittedName>
        <fullName evidence="1">Uncharacterized protein</fullName>
    </submittedName>
</protein>
<dbReference type="VEuPathDB" id="TriTrypDB:TEOVI_000039900"/>
<dbReference type="SUPFAM" id="SSF46767">
    <property type="entry name" value="Methylated DNA-protein cysteine methyltransferase, C-terminal domain"/>
    <property type="match status" value="1"/>
</dbReference>
<proteinExistence type="predicted"/>
<organism evidence="1 2">
    <name type="scientific">Trypanosoma equiperdum</name>
    <dbReference type="NCBI Taxonomy" id="5694"/>
    <lineage>
        <taxon>Eukaryota</taxon>
        <taxon>Discoba</taxon>
        <taxon>Euglenozoa</taxon>
        <taxon>Kinetoplastea</taxon>
        <taxon>Metakinetoplastina</taxon>
        <taxon>Trypanosomatida</taxon>
        <taxon>Trypanosomatidae</taxon>
        <taxon>Trypanosoma</taxon>
    </lineage>
</organism>
<dbReference type="EMBL" id="CZPT02000688">
    <property type="protein sequence ID" value="SCU67111.1"/>
    <property type="molecule type" value="Genomic_DNA"/>
</dbReference>
<accession>A0A1G4I5D0</accession>
<evidence type="ECO:0000313" key="1">
    <source>
        <dbReference type="EMBL" id="SCU67111.1"/>
    </source>
</evidence>
<dbReference type="AlphaFoldDB" id="A0A1G4I5D0"/>
<keyword evidence="2" id="KW-1185">Reference proteome</keyword>